<evidence type="ECO:0000313" key="1">
    <source>
        <dbReference type="EMBL" id="GCE24580.1"/>
    </source>
</evidence>
<sequence length="83" mass="9216">MTPAKAPRPTPAKTPPVNNNPAITQIIASALFPTRLYKLVKPCQYCLPIMPPINSPQYKQHNTIDKASESAYDFELPLVHSQT</sequence>
<dbReference type="EMBL" id="BIFT01000001">
    <property type="protein sequence ID" value="GCE24580.1"/>
    <property type="molecule type" value="Genomic_DNA"/>
</dbReference>
<name>A0A402AZP7_9CHLR</name>
<dbReference type="AlphaFoldDB" id="A0A402AZP7"/>
<accession>A0A402AZP7</accession>
<evidence type="ECO:0000313" key="2">
    <source>
        <dbReference type="Proteomes" id="UP000287171"/>
    </source>
</evidence>
<protein>
    <submittedName>
        <fullName evidence="1">Uncharacterized protein</fullName>
    </submittedName>
</protein>
<gene>
    <name evidence="1" type="ORF">KDA_00640</name>
</gene>
<comment type="caution">
    <text evidence="1">The sequence shown here is derived from an EMBL/GenBank/DDBJ whole genome shotgun (WGS) entry which is preliminary data.</text>
</comment>
<keyword evidence="2" id="KW-1185">Reference proteome</keyword>
<dbReference type="Proteomes" id="UP000287171">
    <property type="component" value="Unassembled WGS sequence"/>
</dbReference>
<organism evidence="1 2">
    <name type="scientific">Dictyobacter alpinus</name>
    <dbReference type="NCBI Taxonomy" id="2014873"/>
    <lineage>
        <taxon>Bacteria</taxon>
        <taxon>Bacillati</taxon>
        <taxon>Chloroflexota</taxon>
        <taxon>Ktedonobacteria</taxon>
        <taxon>Ktedonobacterales</taxon>
        <taxon>Dictyobacteraceae</taxon>
        <taxon>Dictyobacter</taxon>
    </lineage>
</organism>
<proteinExistence type="predicted"/>
<reference evidence="2" key="1">
    <citation type="submission" date="2018-12" db="EMBL/GenBank/DDBJ databases">
        <title>Tengunoibacter tsumagoiensis gen. nov., sp. nov., Dictyobacter kobayashii sp. nov., D. alpinus sp. nov., and D. joshuensis sp. nov. and description of Dictyobacteraceae fam. nov. within the order Ktedonobacterales isolated from Tengu-no-mugimeshi.</title>
        <authorList>
            <person name="Wang C.M."/>
            <person name="Zheng Y."/>
            <person name="Sakai Y."/>
            <person name="Toyoda A."/>
            <person name="Minakuchi Y."/>
            <person name="Abe K."/>
            <person name="Yokota A."/>
            <person name="Yabe S."/>
        </authorList>
    </citation>
    <scope>NUCLEOTIDE SEQUENCE [LARGE SCALE GENOMIC DNA]</scope>
    <source>
        <strain evidence="2">Uno16</strain>
    </source>
</reference>